<evidence type="ECO:0000256" key="11">
    <source>
        <dbReference type="ARBA" id="ARBA00023136"/>
    </source>
</evidence>
<proteinExistence type="inferred from homology"/>
<sequence>MAPLCLWRWRRPLCAGLLLLSLLLGCLLLLAADVRKQWPAAGSFHPLLWGQLPARAHLGARQGLDFTLLLTEAGPRCARGQVLLILVTSAAGNAEARRAIRRTWAAQEGRPAHPWQAVFLVGQAAEAAVAWAVQREQQEFGDVLVGSYQDTYRNLTLKVMHGLKWACEQCRPRYILKTDDDCFVNTDRLPAFLAELNTVSTGLYVGSLFSREKRRVIREPSSKWYVSRQDYRPDEYPPYASGIGYVLSLDAAEKILEVAQRVRPIPVEDAYVGILAEAAGVRARASARFTKHNVGWRVCNYRYLMVIHQLRPREQEAARRSMLQARGASAVRAASRPPAPGCRR</sequence>
<dbReference type="InterPro" id="IPR002659">
    <property type="entry name" value="Glyco_trans_31"/>
</dbReference>
<evidence type="ECO:0000256" key="4">
    <source>
        <dbReference type="ARBA" id="ARBA00022676"/>
    </source>
</evidence>
<evidence type="ECO:0000256" key="13">
    <source>
        <dbReference type="RuleBase" id="RU363063"/>
    </source>
</evidence>
<reference evidence="14" key="2">
    <citation type="submission" date="2025-09" db="UniProtKB">
        <authorList>
            <consortium name="Ensembl"/>
        </authorList>
    </citation>
    <scope>IDENTIFICATION</scope>
</reference>
<evidence type="ECO:0000313" key="15">
    <source>
        <dbReference type="Proteomes" id="UP000694420"/>
    </source>
</evidence>
<dbReference type="GO" id="GO:0006493">
    <property type="term" value="P:protein O-linked glycosylation"/>
    <property type="evidence" value="ECO:0007669"/>
    <property type="project" value="TreeGrafter"/>
</dbReference>
<evidence type="ECO:0000256" key="12">
    <source>
        <dbReference type="ARBA" id="ARBA00023180"/>
    </source>
</evidence>
<keyword evidence="4 13" id="KW-0328">Glycosyltransferase</keyword>
<keyword evidence="9 13" id="KW-0333">Golgi apparatus</keyword>
<keyword evidence="11" id="KW-0472">Membrane</keyword>
<dbReference type="Proteomes" id="UP000694420">
    <property type="component" value="Unplaced"/>
</dbReference>
<evidence type="ECO:0000256" key="10">
    <source>
        <dbReference type="ARBA" id="ARBA00023098"/>
    </source>
</evidence>
<evidence type="ECO:0000256" key="5">
    <source>
        <dbReference type="ARBA" id="ARBA00022679"/>
    </source>
</evidence>
<evidence type="ECO:0000256" key="3">
    <source>
        <dbReference type="ARBA" id="ARBA00008661"/>
    </source>
</evidence>
<keyword evidence="12" id="KW-0325">Glycoprotein</keyword>
<reference evidence="14" key="1">
    <citation type="submission" date="2025-08" db="UniProtKB">
        <authorList>
            <consortium name="Ensembl"/>
        </authorList>
    </citation>
    <scope>IDENTIFICATION</scope>
</reference>
<protein>
    <recommendedName>
        <fullName evidence="13">Hexosyltransferase</fullName>
        <ecNumber evidence="13">2.4.1.-</ecNumber>
    </recommendedName>
</protein>
<keyword evidence="7" id="KW-0735">Signal-anchor</keyword>
<dbReference type="GO" id="GO:0000139">
    <property type="term" value="C:Golgi membrane"/>
    <property type="evidence" value="ECO:0007669"/>
    <property type="project" value="UniProtKB-SubCell"/>
</dbReference>
<dbReference type="PANTHER" id="PTHR11214">
    <property type="entry name" value="BETA-1,3-N-ACETYLGLUCOSAMINYLTRANSFERASE"/>
    <property type="match status" value="1"/>
</dbReference>
<name>A0A8C6ZI90_NOTPE</name>
<keyword evidence="6" id="KW-0812">Transmembrane</keyword>
<comment type="subcellular location">
    <subcellularLocation>
        <location evidence="1 13">Golgi apparatus membrane</location>
        <topology evidence="1 13">Single-pass type II membrane protein</topology>
    </subcellularLocation>
</comment>
<organism evidence="14 15">
    <name type="scientific">Nothoprocta perdicaria</name>
    <name type="common">Chilean tinamou</name>
    <name type="synonym">Crypturus perdicarius</name>
    <dbReference type="NCBI Taxonomy" id="30464"/>
    <lineage>
        <taxon>Eukaryota</taxon>
        <taxon>Metazoa</taxon>
        <taxon>Chordata</taxon>
        <taxon>Craniata</taxon>
        <taxon>Vertebrata</taxon>
        <taxon>Euteleostomi</taxon>
        <taxon>Archelosauria</taxon>
        <taxon>Archosauria</taxon>
        <taxon>Dinosauria</taxon>
        <taxon>Saurischia</taxon>
        <taxon>Theropoda</taxon>
        <taxon>Coelurosauria</taxon>
        <taxon>Aves</taxon>
        <taxon>Palaeognathae</taxon>
        <taxon>Tinamiformes</taxon>
        <taxon>Tinamidae</taxon>
        <taxon>Nothoprocta</taxon>
    </lineage>
</organism>
<gene>
    <name evidence="14" type="primary">LOC112952177</name>
</gene>
<dbReference type="AlphaFoldDB" id="A0A8C6ZI90"/>
<dbReference type="SUPFAM" id="SSF53448">
    <property type="entry name" value="Nucleotide-diphospho-sugar transferases"/>
    <property type="match status" value="1"/>
</dbReference>
<keyword evidence="10" id="KW-0443">Lipid metabolism</keyword>
<evidence type="ECO:0000256" key="8">
    <source>
        <dbReference type="ARBA" id="ARBA00022989"/>
    </source>
</evidence>
<evidence type="ECO:0000256" key="7">
    <source>
        <dbReference type="ARBA" id="ARBA00022968"/>
    </source>
</evidence>
<dbReference type="FunFam" id="3.90.550.50:FF:000001">
    <property type="entry name" value="Hexosyltransferase"/>
    <property type="match status" value="1"/>
</dbReference>
<keyword evidence="15" id="KW-1185">Reference proteome</keyword>
<evidence type="ECO:0000313" key="14">
    <source>
        <dbReference type="Ensembl" id="ENSNPEP00000013735.1"/>
    </source>
</evidence>
<evidence type="ECO:0000256" key="2">
    <source>
        <dbReference type="ARBA" id="ARBA00004922"/>
    </source>
</evidence>
<dbReference type="Ensembl" id="ENSNPET00000014071.1">
    <property type="protein sequence ID" value="ENSNPEP00000013735.1"/>
    <property type="gene ID" value="ENSNPEG00000010263.1"/>
</dbReference>
<comment type="similarity">
    <text evidence="3 13">Belongs to the glycosyltransferase 31 family.</text>
</comment>
<evidence type="ECO:0000256" key="9">
    <source>
        <dbReference type="ARBA" id="ARBA00023034"/>
    </source>
</evidence>
<accession>A0A8C6ZI90</accession>
<dbReference type="PANTHER" id="PTHR11214:SF376">
    <property type="entry name" value="HEXOSYLTRANSFERASE"/>
    <property type="match status" value="1"/>
</dbReference>
<evidence type="ECO:0000256" key="6">
    <source>
        <dbReference type="ARBA" id="ARBA00022692"/>
    </source>
</evidence>
<dbReference type="EC" id="2.4.1.-" evidence="13"/>
<keyword evidence="5" id="KW-0808">Transferase</keyword>
<dbReference type="Pfam" id="PF01762">
    <property type="entry name" value="Galactosyl_T"/>
    <property type="match status" value="1"/>
</dbReference>
<dbReference type="GO" id="GO:0008499">
    <property type="term" value="F:N-acetyl-beta-D-glucosaminide beta-(1,3)-galactosyltransferase activity"/>
    <property type="evidence" value="ECO:0007669"/>
    <property type="project" value="TreeGrafter"/>
</dbReference>
<dbReference type="GO" id="GO:0006629">
    <property type="term" value="P:lipid metabolic process"/>
    <property type="evidence" value="ECO:0007669"/>
    <property type="project" value="UniProtKB-KW"/>
</dbReference>
<dbReference type="Gene3D" id="3.90.550.50">
    <property type="match status" value="1"/>
</dbReference>
<comment type="pathway">
    <text evidence="2">Protein modification; protein glycosylation.</text>
</comment>
<evidence type="ECO:0000256" key="1">
    <source>
        <dbReference type="ARBA" id="ARBA00004323"/>
    </source>
</evidence>
<dbReference type="InterPro" id="IPR029044">
    <property type="entry name" value="Nucleotide-diphossugar_trans"/>
</dbReference>
<keyword evidence="8" id="KW-1133">Transmembrane helix</keyword>